<dbReference type="GO" id="GO:0005524">
    <property type="term" value="F:ATP binding"/>
    <property type="evidence" value="ECO:0007669"/>
    <property type="project" value="UniProtKB-KW"/>
</dbReference>
<feature type="transmembrane region" description="Helical" evidence="6">
    <location>
        <begin position="118"/>
        <end position="139"/>
    </location>
</feature>
<reference evidence="7 8" key="1">
    <citation type="journal article" date="2018" name="Mol. Plant">
        <title>The genome of Artemisia annua provides insight into the evolution of Asteraceae family and artemisinin biosynthesis.</title>
        <authorList>
            <person name="Shen Q."/>
            <person name="Zhang L."/>
            <person name="Liao Z."/>
            <person name="Wang S."/>
            <person name="Yan T."/>
            <person name="Shi P."/>
            <person name="Liu M."/>
            <person name="Fu X."/>
            <person name="Pan Q."/>
            <person name="Wang Y."/>
            <person name="Lv Z."/>
            <person name="Lu X."/>
            <person name="Zhang F."/>
            <person name="Jiang W."/>
            <person name="Ma Y."/>
            <person name="Chen M."/>
            <person name="Hao X."/>
            <person name="Li L."/>
            <person name="Tang Y."/>
            <person name="Lv G."/>
            <person name="Zhou Y."/>
            <person name="Sun X."/>
            <person name="Brodelius P.E."/>
            <person name="Rose J.K.C."/>
            <person name="Tang K."/>
        </authorList>
    </citation>
    <scope>NUCLEOTIDE SEQUENCE [LARGE SCALE GENOMIC DNA]</scope>
    <source>
        <strain evidence="8">cv. Huhao1</strain>
        <tissue evidence="7">Leaf</tissue>
    </source>
</reference>
<dbReference type="EMBL" id="PKPP01007839">
    <property type="protein sequence ID" value="PWA52294.1"/>
    <property type="molecule type" value="Genomic_DNA"/>
</dbReference>
<dbReference type="OrthoDB" id="6372431at2759"/>
<evidence type="ECO:0000313" key="8">
    <source>
        <dbReference type="Proteomes" id="UP000245207"/>
    </source>
</evidence>
<feature type="active site" description="Proton acceptor" evidence="3">
    <location>
        <position position="291"/>
    </location>
</feature>
<name>A0A2U1LTI6_ARTAN</name>
<gene>
    <name evidence="7" type="ORF">CTI12_AA456300</name>
</gene>
<evidence type="ECO:0000256" key="5">
    <source>
        <dbReference type="SAM" id="MobiDB-lite"/>
    </source>
</evidence>
<keyword evidence="6" id="KW-0472">Membrane</keyword>
<keyword evidence="6" id="KW-1133">Transmembrane helix</keyword>
<keyword evidence="8" id="KW-1185">Reference proteome</keyword>
<dbReference type="CDD" id="cd24043">
    <property type="entry name" value="ASKHA_NBD_AtAPY7-like"/>
    <property type="match status" value="1"/>
</dbReference>
<dbReference type="Proteomes" id="UP000245207">
    <property type="component" value="Unassembled WGS sequence"/>
</dbReference>
<evidence type="ECO:0000256" key="4">
    <source>
        <dbReference type="PIRSR" id="PIRSR600407-2"/>
    </source>
</evidence>
<keyword evidence="4" id="KW-0067">ATP-binding</keyword>
<dbReference type="InterPro" id="IPR000407">
    <property type="entry name" value="GDA1_CD39_NTPase"/>
</dbReference>
<feature type="region of interest" description="Disordered" evidence="5">
    <location>
        <begin position="721"/>
        <end position="746"/>
    </location>
</feature>
<evidence type="ECO:0000256" key="3">
    <source>
        <dbReference type="PIRSR" id="PIRSR600407-1"/>
    </source>
</evidence>
<evidence type="ECO:0000313" key="7">
    <source>
        <dbReference type="EMBL" id="PWA52294.1"/>
    </source>
</evidence>
<organism evidence="7 8">
    <name type="scientific">Artemisia annua</name>
    <name type="common">Sweet wormwood</name>
    <dbReference type="NCBI Taxonomy" id="35608"/>
    <lineage>
        <taxon>Eukaryota</taxon>
        <taxon>Viridiplantae</taxon>
        <taxon>Streptophyta</taxon>
        <taxon>Embryophyta</taxon>
        <taxon>Tracheophyta</taxon>
        <taxon>Spermatophyta</taxon>
        <taxon>Magnoliopsida</taxon>
        <taxon>eudicotyledons</taxon>
        <taxon>Gunneridae</taxon>
        <taxon>Pentapetalae</taxon>
        <taxon>asterids</taxon>
        <taxon>campanulids</taxon>
        <taxon>Asterales</taxon>
        <taxon>Asteraceae</taxon>
        <taxon>Asteroideae</taxon>
        <taxon>Anthemideae</taxon>
        <taxon>Artemisiinae</taxon>
        <taxon>Artemisia</taxon>
    </lineage>
</organism>
<dbReference type="Gene3D" id="3.30.420.150">
    <property type="entry name" value="Exopolyphosphatase. Domain 2"/>
    <property type="match status" value="1"/>
</dbReference>
<dbReference type="GO" id="GO:0016020">
    <property type="term" value="C:membrane"/>
    <property type="evidence" value="ECO:0007669"/>
    <property type="project" value="TreeGrafter"/>
</dbReference>
<feature type="binding site" evidence="4">
    <location>
        <begin position="322"/>
        <end position="326"/>
    </location>
    <ligand>
        <name>ATP</name>
        <dbReference type="ChEBI" id="CHEBI:30616"/>
    </ligand>
</feature>
<comment type="caution">
    <text evidence="7">The sequence shown here is derived from an EMBL/GenBank/DDBJ whole genome shotgun (WGS) entry which is preliminary data.</text>
</comment>
<keyword evidence="6" id="KW-0812">Transmembrane</keyword>
<keyword evidence="4" id="KW-0547">Nucleotide-binding</keyword>
<feature type="transmembrane region" description="Helical" evidence="6">
    <location>
        <begin position="601"/>
        <end position="621"/>
    </location>
</feature>
<dbReference type="Gene3D" id="3.30.420.40">
    <property type="match status" value="1"/>
</dbReference>
<evidence type="ECO:0000256" key="2">
    <source>
        <dbReference type="ARBA" id="ARBA00022801"/>
    </source>
</evidence>
<comment type="similarity">
    <text evidence="1">Belongs to the GDA1/CD39 NTPase family.</text>
</comment>
<protein>
    <submittedName>
        <fullName evidence="7">Nucleoside phosphatase GDA1/CD39</fullName>
    </submittedName>
</protein>
<dbReference type="PANTHER" id="PTHR11782">
    <property type="entry name" value="ADENOSINE/GUANOSINE DIPHOSPHATASE"/>
    <property type="match status" value="1"/>
</dbReference>
<keyword evidence="2" id="KW-0378">Hydrolase</keyword>
<dbReference type="Pfam" id="PF01150">
    <property type="entry name" value="GDA1_CD39"/>
    <property type="match status" value="1"/>
</dbReference>
<proteinExistence type="inferred from homology"/>
<evidence type="ECO:0000256" key="1">
    <source>
        <dbReference type="ARBA" id="ARBA00009283"/>
    </source>
</evidence>
<dbReference type="PANTHER" id="PTHR11782:SF125">
    <property type="entry name" value="APYRASE 7-RELATED"/>
    <property type="match status" value="1"/>
</dbReference>
<dbReference type="GO" id="GO:0009134">
    <property type="term" value="P:nucleoside diphosphate catabolic process"/>
    <property type="evidence" value="ECO:0007669"/>
    <property type="project" value="TreeGrafter"/>
</dbReference>
<accession>A0A2U1LTI6</accession>
<dbReference type="GO" id="GO:0017110">
    <property type="term" value="F:nucleoside diphosphate phosphatase activity"/>
    <property type="evidence" value="ECO:0007669"/>
    <property type="project" value="TreeGrafter"/>
</dbReference>
<dbReference type="AlphaFoldDB" id="A0A2U1LTI6"/>
<evidence type="ECO:0000256" key="6">
    <source>
        <dbReference type="SAM" id="Phobius"/>
    </source>
</evidence>
<sequence>MGFSRITDIFSSVTSRFSSPKSSSGPYISSGLPPLGGSPQGYAYPGSRQKNLLRLSSSLQDFSAYRRLDPEDGIPTYGIERSSSNTIQHHIIRENGGTSFSKQKSPSQTNVQKKWVRVFMVLLCLLLLALFIYGSIFVYSNWSHGSARFYIVLDCGSTGTRVYVYQASINRQKSDSLPILLKSIPEDLHSKPSSESGKAYYRMETEPGFDKLVHNASGLKRAIKPLLSWAEKQIPKHAHKTTSVFLYATAGVRRLPTSDSDWLLKNAWSILKHSSFLCRKEWIKIISGMEEAYYGWIALNYHTRVLGGIPKKETFGALDLGGSSLQVTFESEDYLNNETNLNLRIGPLNHHLSAYSLAGYGLNDAFDKSVVHLLKTSHRSNKANILKGKAVIHHPCLQSGYKEKYICSQCQSAFPADVRPNRRKVLGKGVKTGIPVQIIGAPKWQECSALAKITVNLSEWSDKNPGIDCDLQPCALQKNLPRPYGQFYAMSGFYVVYRFFNLSSDAALDDVLEKGREFCEKAWDVAKKSVPPQPFIEQYCFRAPYIVLLLREGLHITDRQVSIGSGGITWTTGVALLEAGNAISNRAGFHNKLLQMKINPIIIPVILFVSLCLVVCAISCAGNCAPRFFRRLYLPLFRHNSASGSSVLNISSPFNFRRWSPIISGEGRVKMPLSPVASAQNRPFGPDIQLAESSLYPSSSSVAHSFSSSSLGPQFESGSNMGGFYSGPHRGQMRLQSRRSQSREDLNCSVADAHLVKV</sequence>
<dbReference type="STRING" id="35608.A0A2U1LTI6"/>